<evidence type="ECO:0000256" key="2">
    <source>
        <dbReference type="SAM" id="Phobius"/>
    </source>
</evidence>
<organism evidence="3 4">
    <name type="scientific">Musa troglodytarum</name>
    <name type="common">fe'i banana</name>
    <dbReference type="NCBI Taxonomy" id="320322"/>
    <lineage>
        <taxon>Eukaryota</taxon>
        <taxon>Viridiplantae</taxon>
        <taxon>Streptophyta</taxon>
        <taxon>Embryophyta</taxon>
        <taxon>Tracheophyta</taxon>
        <taxon>Spermatophyta</taxon>
        <taxon>Magnoliopsida</taxon>
        <taxon>Liliopsida</taxon>
        <taxon>Zingiberales</taxon>
        <taxon>Musaceae</taxon>
        <taxon>Musa</taxon>
    </lineage>
</organism>
<reference evidence="3" key="1">
    <citation type="submission" date="2022-05" db="EMBL/GenBank/DDBJ databases">
        <title>The Musa troglodytarum L. genome provides insights into the mechanism of non-climacteric behaviour and enrichment of carotenoids.</title>
        <authorList>
            <person name="Wang J."/>
        </authorList>
    </citation>
    <scope>NUCLEOTIDE SEQUENCE</scope>
    <source>
        <tissue evidence="3">Leaf</tissue>
    </source>
</reference>
<feature type="transmembrane region" description="Helical" evidence="2">
    <location>
        <begin position="20"/>
        <end position="42"/>
    </location>
</feature>
<dbReference type="Proteomes" id="UP001055439">
    <property type="component" value="Chromosome 4"/>
</dbReference>
<evidence type="ECO:0000313" key="4">
    <source>
        <dbReference type="Proteomes" id="UP001055439"/>
    </source>
</evidence>
<keyword evidence="2" id="KW-0812">Transmembrane</keyword>
<name>A0A9E7JZP3_9LILI</name>
<dbReference type="EMBL" id="CP097506">
    <property type="protein sequence ID" value="URD98176.1"/>
    <property type="molecule type" value="Genomic_DNA"/>
</dbReference>
<protein>
    <submittedName>
        <fullName evidence="3">Uncharacterized protein</fullName>
    </submittedName>
</protein>
<gene>
    <name evidence="3" type="ORF">MUK42_25084</name>
</gene>
<keyword evidence="2" id="KW-0472">Membrane</keyword>
<accession>A0A9E7JZP3</accession>
<evidence type="ECO:0000256" key="1">
    <source>
        <dbReference type="SAM" id="MobiDB-lite"/>
    </source>
</evidence>
<sequence>MFSREQHHMAELWHRLLFQTTHFVGSLLMAFVVSACLPAVWVQSKISDGQSFGRSSTSSHKSIKAQTDG</sequence>
<dbReference type="AlphaFoldDB" id="A0A9E7JZP3"/>
<evidence type="ECO:0000313" key="3">
    <source>
        <dbReference type="EMBL" id="URD98176.1"/>
    </source>
</evidence>
<proteinExistence type="predicted"/>
<keyword evidence="2" id="KW-1133">Transmembrane helix</keyword>
<keyword evidence="4" id="KW-1185">Reference proteome</keyword>
<feature type="region of interest" description="Disordered" evidence="1">
    <location>
        <begin position="47"/>
        <end position="69"/>
    </location>
</feature>